<dbReference type="InterPro" id="IPR035089">
    <property type="entry name" value="Phage_sheath_subtilisin"/>
</dbReference>
<evidence type="ECO:0000259" key="2">
    <source>
        <dbReference type="Pfam" id="PF04984"/>
    </source>
</evidence>
<dbReference type="Pfam" id="PF17482">
    <property type="entry name" value="Phage_sheath_1C"/>
    <property type="match status" value="1"/>
</dbReference>
<dbReference type="Proteomes" id="UP000730618">
    <property type="component" value="Unassembled WGS sequence"/>
</dbReference>
<dbReference type="InterPro" id="IPR020287">
    <property type="entry name" value="Tail_sheath_C"/>
</dbReference>
<dbReference type="RefSeq" id="WP_218099014.1">
    <property type="nucleotide sequence ID" value="NZ_CAJVCE010000006.1"/>
</dbReference>
<evidence type="ECO:0000259" key="3">
    <source>
        <dbReference type="Pfam" id="PF17482"/>
    </source>
</evidence>
<evidence type="ECO:0008006" key="6">
    <source>
        <dbReference type="Google" id="ProtNLM"/>
    </source>
</evidence>
<evidence type="ECO:0000313" key="5">
    <source>
        <dbReference type="Proteomes" id="UP000730618"/>
    </source>
</evidence>
<evidence type="ECO:0000256" key="1">
    <source>
        <dbReference type="ARBA" id="ARBA00008005"/>
    </source>
</evidence>
<dbReference type="Pfam" id="PF04984">
    <property type="entry name" value="Phage_sheath_1"/>
    <property type="match status" value="1"/>
</dbReference>
<comment type="caution">
    <text evidence="4">The sequence shown here is derived from an EMBL/GenBank/DDBJ whole genome shotgun (WGS) entry which is preliminary data.</text>
</comment>
<proteinExistence type="inferred from homology"/>
<dbReference type="InterPro" id="IPR052042">
    <property type="entry name" value="Tail_sheath_structural"/>
</dbReference>
<reference evidence="4 5" key="1">
    <citation type="submission" date="2021-06" db="EMBL/GenBank/DDBJ databases">
        <authorList>
            <person name="Criscuolo A."/>
        </authorList>
    </citation>
    <scope>NUCLEOTIDE SEQUENCE [LARGE SCALE GENOMIC DNA]</scope>
    <source>
        <strain evidence="5">CIP 111802</strain>
    </source>
</reference>
<dbReference type="EMBL" id="CAJVCE010000006">
    <property type="protein sequence ID" value="CAG7640840.1"/>
    <property type="molecule type" value="Genomic_DNA"/>
</dbReference>
<feature type="domain" description="Tail sheath protein C-terminal" evidence="3">
    <location>
        <begin position="468"/>
        <end position="573"/>
    </location>
</feature>
<sequence>MAEYLSPGVYMEEFDSGGVPMEGASTSTAGFIGLAQRGEVVGLPELVTSFNDFRRAFGTHLSDNAFGNYRFLAYAVEQFFTNGGSRAYIMRVAPSDAKVAGNADAAGSQKPALTVQAKNPGSWGNAIRLKVVPASKAKTQIKALVGDASTTKKYEVKNSAGFIQDDVVVFTDGVNQQYCKVVSAQDNIIELSEALKGEVTDTSIQPVKTLGTCEFNLHVNYGSEEEVYEKCSLNVHTPNHVSKITAKSRLVVISDTSAASDDPVAPFEVIAGDAEATEYVIELAGGGDGSQANVTPDIFIGEDNGAGNRTGIQSFRDNDVVSFIAIPGVTNANVQLELVAHCELLKSRIAILDVAKENTREPDVAAHRNIFDSSYAALYHPWVQVFDPLDKKNIYIPPSGSVAGVYARSDNGRGVHKAPANEIVRGCSGLSVQYNKGEQDIMNPKGINLIRSFPGQGIRVWGARTCSSNGLWKYVNVRRLFIFLEESIKNNTNWVVFEPNDEALWARVHRTIDAFLTRVWRDGALMGNSPEEAYYIQIGRSTMTQDDIDNGRLICVIGVAPVKPAEFVIFRLTQKTGDQ</sequence>
<comment type="similarity">
    <text evidence="1">Belongs to the myoviridae tail sheath protein family.</text>
</comment>
<feature type="domain" description="Tail sheath protein subtilisin-like" evidence="2">
    <location>
        <begin position="321"/>
        <end position="466"/>
    </location>
</feature>
<dbReference type="PANTHER" id="PTHR35861">
    <property type="match status" value="1"/>
</dbReference>
<gene>
    <name evidence="4" type="ORF">PAECIP111802_02689</name>
</gene>
<protein>
    <recommendedName>
        <fullName evidence="6">Phage tail sheath family protein</fullName>
    </recommendedName>
</protein>
<name>A0ABN7TPT3_9BACL</name>
<dbReference type="PANTHER" id="PTHR35861:SF1">
    <property type="entry name" value="PHAGE TAIL SHEATH PROTEIN"/>
    <property type="match status" value="1"/>
</dbReference>
<evidence type="ECO:0000313" key="4">
    <source>
        <dbReference type="EMBL" id="CAG7640840.1"/>
    </source>
</evidence>
<organism evidence="4 5">
    <name type="scientific">Paenibacillus allorhizosphaerae</name>
    <dbReference type="NCBI Taxonomy" id="2849866"/>
    <lineage>
        <taxon>Bacteria</taxon>
        <taxon>Bacillati</taxon>
        <taxon>Bacillota</taxon>
        <taxon>Bacilli</taxon>
        <taxon>Bacillales</taxon>
        <taxon>Paenibacillaceae</taxon>
        <taxon>Paenibacillus</taxon>
    </lineage>
</organism>
<accession>A0ABN7TPT3</accession>
<keyword evidence="5" id="KW-1185">Reference proteome</keyword>